<dbReference type="SMART" id="SM00421">
    <property type="entry name" value="HTH_LUXR"/>
    <property type="match status" value="1"/>
</dbReference>
<comment type="caution">
    <text evidence="7">The sequence shown here is derived from an EMBL/GenBank/DDBJ whole genome shotgun (WGS) entry which is preliminary data.</text>
</comment>
<sequence length="158" mass="18067">MIDIDLRNISDEDGLLLTKKILTAMPETKIVILTGHDLPVYRMEAKKIGAKGFVNKNIEPSDLVSILIKINNGDIYFPYDDILLEELTDSEKKVLQKLCSGYKRKDIANMLYISERTVSNHIQCIFNKLKVNSAIEAITKGIQLGYVKPRWNKFRILL</sequence>
<keyword evidence="3" id="KW-0804">Transcription</keyword>
<dbReference type="PANTHER" id="PTHR43214">
    <property type="entry name" value="TWO-COMPONENT RESPONSE REGULATOR"/>
    <property type="match status" value="1"/>
</dbReference>
<dbReference type="PROSITE" id="PS50110">
    <property type="entry name" value="RESPONSE_REGULATORY"/>
    <property type="match status" value="1"/>
</dbReference>
<evidence type="ECO:0000313" key="7">
    <source>
        <dbReference type="EMBL" id="MBU5436460.1"/>
    </source>
</evidence>
<dbReference type="Proteomes" id="UP000749471">
    <property type="component" value="Unassembled WGS sequence"/>
</dbReference>
<dbReference type="Pfam" id="PF00072">
    <property type="entry name" value="Response_reg"/>
    <property type="match status" value="1"/>
</dbReference>
<dbReference type="InterPro" id="IPR001789">
    <property type="entry name" value="Sig_transdc_resp-reg_receiver"/>
</dbReference>
<organism evidence="7 8">
    <name type="scientific">Tissierella simiarum</name>
    <dbReference type="NCBI Taxonomy" id="2841534"/>
    <lineage>
        <taxon>Bacteria</taxon>
        <taxon>Bacillati</taxon>
        <taxon>Bacillota</taxon>
        <taxon>Tissierellia</taxon>
        <taxon>Tissierellales</taxon>
        <taxon>Tissierellaceae</taxon>
        <taxon>Tissierella</taxon>
    </lineage>
</organism>
<dbReference type="InterPro" id="IPR039420">
    <property type="entry name" value="WalR-like"/>
</dbReference>
<accession>A0ABS6E0N7</accession>
<proteinExistence type="predicted"/>
<dbReference type="CDD" id="cd06170">
    <property type="entry name" value="LuxR_C_like"/>
    <property type="match status" value="1"/>
</dbReference>
<dbReference type="PANTHER" id="PTHR43214:SF41">
    <property type="entry name" value="NITRATE_NITRITE RESPONSE REGULATOR PROTEIN NARP"/>
    <property type="match status" value="1"/>
</dbReference>
<keyword evidence="4" id="KW-0597">Phosphoprotein</keyword>
<evidence type="ECO:0000313" key="8">
    <source>
        <dbReference type="Proteomes" id="UP000749471"/>
    </source>
</evidence>
<evidence type="ECO:0000256" key="4">
    <source>
        <dbReference type="PROSITE-ProRule" id="PRU00169"/>
    </source>
</evidence>
<dbReference type="PROSITE" id="PS50043">
    <property type="entry name" value="HTH_LUXR_2"/>
    <property type="match status" value="1"/>
</dbReference>
<keyword evidence="1" id="KW-0805">Transcription regulation</keyword>
<evidence type="ECO:0000256" key="3">
    <source>
        <dbReference type="ARBA" id="ARBA00023163"/>
    </source>
</evidence>
<name>A0ABS6E0N7_9FIRM</name>
<dbReference type="InterPro" id="IPR000792">
    <property type="entry name" value="Tscrpt_reg_LuxR_C"/>
</dbReference>
<dbReference type="EMBL" id="JAHLPM010000001">
    <property type="protein sequence ID" value="MBU5436460.1"/>
    <property type="molecule type" value="Genomic_DNA"/>
</dbReference>
<evidence type="ECO:0000256" key="2">
    <source>
        <dbReference type="ARBA" id="ARBA00023125"/>
    </source>
</evidence>
<evidence type="ECO:0000259" key="6">
    <source>
        <dbReference type="PROSITE" id="PS50110"/>
    </source>
</evidence>
<protein>
    <submittedName>
        <fullName evidence="7">Response regulator transcription factor</fullName>
    </submittedName>
</protein>
<feature type="domain" description="Response regulatory" evidence="6">
    <location>
        <begin position="1"/>
        <end position="71"/>
    </location>
</feature>
<reference evidence="7 8" key="1">
    <citation type="submission" date="2021-06" db="EMBL/GenBank/DDBJ databases">
        <authorList>
            <person name="Sun Q."/>
            <person name="Li D."/>
        </authorList>
    </citation>
    <scope>NUCLEOTIDE SEQUENCE [LARGE SCALE GENOMIC DNA]</scope>
    <source>
        <strain evidence="7 8">MSJ-40</strain>
    </source>
</reference>
<keyword evidence="8" id="KW-1185">Reference proteome</keyword>
<gene>
    <name evidence="7" type="ORF">KQI42_00490</name>
</gene>
<feature type="domain" description="HTH luxR-type" evidence="5">
    <location>
        <begin position="80"/>
        <end position="145"/>
    </location>
</feature>
<evidence type="ECO:0000256" key="1">
    <source>
        <dbReference type="ARBA" id="ARBA00023015"/>
    </source>
</evidence>
<keyword evidence="2" id="KW-0238">DNA-binding</keyword>
<feature type="modified residue" description="4-aspartylphosphate" evidence="4">
    <location>
        <position position="3"/>
    </location>
</feature>
<evidence type="ECO:0000259" key="5">
    <source>
        <dbReference type="PROSITE" id="PS50043"/>
    </source>
</evidence>
<dbReference type="Pfam" id="PF00196">
    <property type="entry name" value="GerE"/>
    <property type="match status" value="1"/>
</dbReference>